<reference evidence="11" key="1">
    <citation type="journal article" date="2005" name="Environ. Microbiol.">
        <title>Genetic and functional properties of uncultivated thermophilic crenarchaeotes from a subsurface gold mine as revealed by analysis of genome fragments.</title>
        <authorList>
            <person name="Nunoura T."/>
            <person name="Hirayama H."/>
            <person name="Takami H."/>
            <person name="Oida H."/>
            <person name="Nishi S."/>
            <person name="Shimamura S."/>
            <person name="Suzuki Y."/>
            <person name="Inagaki F."/>
            <person name="Takai K."/>
            <person name="Nealson K.H."/>
            <person name="Horikoshi K."/>
        </authorList>
    </citation>
    <scope>NUCLEOTIDE SEQUENCE</scope>
</reference>
<accession>H5SJB8</accession>
<dbReference type="InterPro" id="IPR006176">
    <property type="entry name" value="3-OHacyl-CoA_DH_NAD-bd"/>
</dbReference>
<dbReference type="SUPFAM" id="SSF52096">
    <property type="entry name" value="ClpP/crotonase"/>
    <property type="match status" value="1"/>
</dbReference>
<feature type="domain" description="3-hydroxyacyl-CoA dehydrogenase NAD binding" evidence="10">
    <location>
        <begin position="1"/>
        <end position="190"/>
    </location>
</feature>
<keyword evidence="5" id="KW-0520">NAD</keyword>
<dbReference type="Pfam" id="PF02737">
    <property type="entry name" value="3HCDH_N"/>
    <property type="match status" value="1"/>
</dbReference>
<dbReference type="SUPFAM" id="SSF48179">
    <property type="entry name" value="6-phosphogluconate dehydrogenase C-terminal domain-like"/>
    <property type="match status" value="2"/>
</dbReference>
<protein>
    <submittedName>
        <fullName evidence="11">3-hydroxyacyl-CoA dehydrogenase/enoyl-CoA hydratase</fullName>
    </submittedName>
</protein>
<keyword evidence="6" id="KW-0443">Lipid metabolism</keyword>
<dbReference type="InterPro" id="IPR008927">
    <property type="entry name" value="6-PGluconate_DH-like_C_sf"/>
</dbReference>
<dbReference type="GO" id="GO:0070403">
    <property type="term" value="F:NAD+ binding"/>
    <property type="evidence" value="ECO:0007669"/>
    <property type="project" value="InterPro"/>
</dbReference>
<dbReference type="PANTHER" id="PTHR48075">
    <property type="entry name" value="3-HYDROXYACYL-COA DEHYDROGENASE FAMILY PROTEIN"/>
    <property type="match status" value="1"/>
</dbReference>
<evidence type="ECO:0000256" key="7">
    <source>
        <dbReference type="ARBA" id="ARBA00049556"/>
    </source>
</evidence>
<evidence type="ECO:0000256" key="8">
    <source>
        <dbReference type="PROSITE-ProRule" id="PRU00339"/>
    </source>
</evidence>
<evidence type="ECO:0000256" key="4">
    <source>
        <dbReference type="ARBA" id="ARBA00023002"/>
    </source>
</evidence>
<proteinExistence type="predicted"/>
<dbReference type="EMBL" id="AP011741">
    <property type="protein sequence ID" value="BAL56254.1"/>
    <property type="molecule type" value="Genomic_DNA"/>
</dbReference>
<evidence type="ECO:0000259" key="10">
    <source>
        <dbReference type="Pfam" id="PF02737"/>
    </source>
</evidence>
<evidence type="ECO:0000256" key="2">
    <source>
        <dbReference type="ARBA" id="ARBA00022832"/>
    </source>
</evidence>
<evidence type="ECO:0000256" key="5">
    <source>
        <dbReference type="ARBA" id="ARBA00023027"/>
    </source>
</evidence>
<name>H5SJB8_9BACT</name>
<dbReference type="CDD" id="cd06558">
    <property type="entry name" value="crotonase-like"/>
    <property type="match status" value="1"/>
</dbReference>
<dbReference type="GO" id="GO:0003857">
    <property type="term" value="F:(3S)-3-hydroxyacyl-CoA dehydrogenase (NAD+) activity"/>
    <property type="evidence" value="ECO:0007669"/>
    <property type="project" value="UniProtKB-EC"/>
</dbReference>
<dbReference type="InterPro" id="IPR036291">
    <property type="entry name" value="NAD(P)-bd_dom_sf"/>
</dbReference>
<sequence>MGSGIAALLAGVGIKVHLLDIVPKELAPEEKAKGLTLQDPTVRNRIVNAGLQRALKASPALFFDPNDAQLITIGNTEDNLDRLGEADWIIEAVFERLDVKQETFAKIEKFRKKDSIVSSNTSGIALKAITQKSSPELKKHTLITHFFNPVRYMKLLEIIPGEETDPEITKFIMDFAERRLGKGVVLAKDTPNFIANRIGIFGISYLLKVMQEEDYKIEEIDAIFGPALGRPKSAVFRTVDLVGLDVMADVMKNIYENLPHDPMREVYRLPDFAQNMLKRGLLGRKAGKGFYQEKTVNGKREFWVFDYKTLDYRPQEKFDYPSLAKASQQSTVGEKIKAVVYSDDRAGRIAWKVLSETLLYSARLIPEISDNIYSIDNAMKWGFNWDLGPFETWDAIGVRESVERMKREGRQIPKIVEDLLAHGESFYQKREGKKLYFDVQTKGYREVPRPAGVLVLSELKEDKKRIIKETPGASLIDLGDGVACLEFHTYMNAIDADIIEMLSASLEEVRKRDLVGLVIGNEGQNFCVGANIGLILGAIQSKAWDQLGQMAKAFQDANMAIKYFEKPVVAAPFNMTLGGGSEIVLHCARVRAHCELYMGQVEFGVGVIPAAGGCKELWARQLENLPEDANIDLFPFLQRVFELIGLAKVSTSAKEAKKLGLLRRDDKITMNRDRLIADAKNDVLALAMMGYEPPRPRKLKVTGRSGYAALQIAIKNFQWAKRITDHEALMAQKLARVLTGGDVAPGTELTEQQMLDLEREEFLSLCGTQKTQERIQHMLATGRPLRN</sequence>
<gene>
    <name evidence="11" type="ORF">HGMM_F35G12C25</name>
</gene>
<feature type="domain" description="3-hydroxyacyl-CoA dehydrogenase C-terminal" evidence="9">
    <location>
        <begin position="193"/>
        <end position="292"/>
    </location>
</feature>
<keyword evidence="4" id="KW-0560">Oxidoreductase</keyword>
<dbReference type="Gene3D" id="3.40.50.720">
    <property type="entry name" value="NAD(P)-binding Rossmann-like Domain"/>
    <property type="match status" value="1"/>
</dbReference>
<keyword evidence="2" id="KW-0276">Fatty acid metabolism</keyword>
<feature type="repeat" description="TPR" evidence="8">
    <location>
        <begin position="541"/>
        <end position="574"/>
    </location>
</feature>
<dbReference type="InterPro" id="IPR019734">
    <property type="entry name" value="TPR_rpt"/>
</dbReference>
<dbReference type="Pfam" id="PF00725">
    <property type="entry name" value="3HCDH"/>
    <property type="match status" value="1"/>
</dbReference>
<dbReference type="InterPro" id="IPR001753">
    <property type="entry name" value="Enoyl-CoA_hydra/iso"/>
</dbReference>
<comment type="pathway">
    <text evidence="1">Lipid metabolism; fatty acid beta-oxidation.</text>
</comment>
<dbReference type="UniPathway" id="UPA00659"/>
<organism evidence="11">
    <name type="scientific">uncultured Acetothermia bacterium</name>
    <dbReference type="NCBI Taxonomy" id="236499"/>
    <lineage>
        <taxon>Bacteria</taxon>
        <taxon>Candidatus Bipolaricaulota</taxon>
        <taxon>environmental samples</taxon>
    </lineage>
</organism>
<evidence type="ECO:0000256" key="6">
    <source>
        <dbReference type="ARBA" id="ARBA00023098"/>
    </source>
</evidence>
<dbReference type="InterPro" id="IPR029045">
    <property type="entry name" value="ClpP/crotonase-like_dom_sf"/>
</dbReference>
<evidence type="ECO:0000256" key="1">
    <source>
        <dbReference type="ARBA" id="ARBA00005005"/>
    </source>
</evidence>
<dbReference type="Gene3D" id="1.10.1040.50">
    <property type="match status" value="1"/>
</dbReference>
<keyword evidence="8" id="KW-0802">TPR repeat</keyword>
<reference evidence="11" key="2">
    <citation type="journal article" date="2012" name="PLoS ONE">
        <title>A Deeply Branching Thermophilic Bacterium with an Ancient Acetyl-CoA Pathway Dominates a Subsurface Ecosystem.</title>
        <authorList>
            <person name="Takami H."/>
            <person name="Noguchi H."/>
            <person name="Takaki Y."/>
            <person name="Uchiyama I."/>
            <person name="Toyoda A."/>
            <person name="Nishi S."/>
            <person name="Chee G.-J."/>
            <person name="Arai W."/>
            <person name="Nunoura T."/>
            <person name="Itoh T."/>
            <person name="Hattori M."/>
            <person name="Takai K."/>
        </authorList>
    </citation>
    <scope>NUCLEOTIDE SEQUENCE</scope>
</reference>
<comment type="catalytic activity">
    <reaction evidence="7">
        <text>a (3S)-3-hydroxyacyl-CoA + NAD(+) = a 3-oxoacyl-CoA + NADH + H(+)</text>
        <dbReference type="Rhea" id="RHEA:22432"/>
        <dbReference type="ChEBI" id="CHEBI:15378"/>
        <dbReference type="ChEBI" id="CHEBI:57318"/>
        <dbReference type="ChEBI" id="CHEBI:57540"/>
        <dbReference type="ChEBI" id="CHEBI:57945"/>
        <dbReference type="ChEBI" id="CHEBI:90726"/>
        <dbReference type="EC" id="1.1.1.35"/>
    </reaction>
</comment>
<evidence type="ECO:0000259" key="9">
    <source>
        <dbReference type="Pfam" id="PF00725"/>
    </source>
</evidence>
<dbReference type="GO" id="GO:0006635">
    <property type="term" value="P:fatty acid beta-oxidation"/>
    <property type="evidence" value="ECO:0007669"/>
    <property type="project" value="UniProtKB-UniPathway"/>
</dbReference>
<keyword evidence="3" id="KW-0442">Lipid degradation</keyword>
<dbReference type="PANTHER" id="PTHR48075:SF7">
    <property type="entry name" value="3-HYDROXYACYL-COA DEHYDROGENASE-RELATED"/>
    <property type="match status" value="1"/>
</dbReference>
<dbReference type="Gene3D" id="3.90.226.10">
    <property type="entry name" value="2-enoyl-CoA Hydratase, Chain A, domain 1"/>
    <property type="match status" value="1"/>
</dbReference>
<evidence type="ECO:0000313" key="11">
    <source>
        <dbReference type="EMBL" id="BAL56254.1"/>
    </source>
</evidence>
<dbReference type="SUPFAM" id="SSF51735">
    <property type="entry name" value="NAD(P)-binding Rossmann-fold domains"/>
    <property type="match status" value="1"/>
</dbReference>
<dbReference type="Pfam" id="PF00378">
    <property type="entry name" value="ECH_1"/>
    <property type="match status" value="1"/>
</dbReference>
<evidence type="ECO:0000256" key="3">
    <source>
        <dbReference type="ARBA" id="ARBA00022963"/>
    </source>
</evidence>
<dbReference type="InterPro" id="IPR006108">
    <property type="entry name" value="3HC_DH_C"/>
</dbReference>
<dbReference type="AlphaFoldDB" id="H5SJB8"/>
<dbReference type="PROSITE" id="PS50005">
    <property type="entry name" value="TPR"/>
    <property type="match status" value="1"/>
</dbReference>